<dbReference type="InterPro" id="IPR036227">
    <property type="entry name" value="Ribosomal_uL15/eL18_sf"/>
</dbReference>
<proteinExistence type="inferred from homology"/>
<name>A0A1R2AWH9_9CILI</name>
<dbReference type="GO" id="GO:0003723">
    <property type="term" value="F:RNA binding"/>
    <property type="evidence" value="ECO:0007669"/>
    <property type="project" value="TreeGrafter"/>
</dbReference>
<dbReference type="GO" id="GO:0006412">
    <property type="term" value="P:translation"/>
    <property type="evidence" value="ECO:0007669"/>
    <property type="project" value="InterPro"/>
</dbReference>
<gene>
    <name evidence="6" type="ORF">SteCoe_33560</name>
</gene>
<reference evidence="6 7" key="1">
    <citation type="submission" date="2016-11" db="EMBL/GenBank/DDBJ databases">
        <title>The macronuclear genome of Stentor coeruleus: a giant cell with tiny introns.</title>
        <authorList>
            <person name="Slabodnick M."/>
            <person name="Ruby J.G."/>
            <person name="Reiff S.B."/>
            <person name="Swart E.C."/>
            <person name="Gosai S."/>
            <person name="Prabakaran S."/>
            <person name="Witkowska E."/>
            <person name="Larue G.E."/>
            <person name="Fisher S."/>
            <person name="Freeman R.M."/>
            <person name="Gunawardena J."/>
            <person name="Chu W."/>
            <person name="Stover N.A."/>
            <person name="Gregory B.D."/>
            <person name="Nowacki M."/>
            <person name="Derisi J."/>
            <person name="Roy S.W."/>
            <person name="Marshall W.F."/>
            <person name="Sood P."/>
        </authorList>
    </citation>
    <scope>NUCLEOTIDE SEQUENCE [LARGE SCALE GENOMIC DNA]</scope>
    <source>
        <strain evidence="6">WM001</strain>
    </source>
</reference>
<protein>
    <recommendedName>
        <fullName evidence="5">Large ribosomal subunit protein uL15/eL18 domain-containing protein</fullName>
    </recommendedName>
</protein>
<evidence type="ECO:0000313" key="6">
    <source>
        <dbReference type="EMBL" id="OMJ68868.1"/>
    </source>
</evidence>
<evidence type="ECO:0000256" key="1">
    <source>
        <dbReference type="ARBA" id="ARBA00006815"/>
    </source>
</evidence>
<keyword evidence="2" id="KW-0689">Ribosomal protein</keyword>
<dbReference type="AlphaFoldDB" id="A0A1R2AWH9"/>
<keyword evidence="3" id="KW-0687">Ribonucleoprotein</keyword>
<dbReference type="GO" id="GO:0022625">
    <property type="term" value="C:cytosolic large ribosomal subunit"/>
    <property type="evidence" value="ECO:0007669"/>
    <property type="project" value="TreeGrafter"/>
</dbReference>
<comment type="caution">
    <text evidence="6">The sequence shown here is derived from an EMBL/GenBank/DDBJ whole genome shotgun (WGS) entry which is preliminary data.</text>
</comment>
<organism evidence="6 7">
    <name type="scientific">Stentor coeruleus</name>
    <dbReference type="NCBI Taxonomy" id="5963"/>
    <lineage>
        <taxon>Eukaryota</taxon>
        <taxon>Sar</taxon>
        <taxon>Alveolata</taxon>
        <taxon>Ciliophora</taxon>
        <taxon>Postciliodesmatophora</taxon>
        <taxon>Heterotrichea</taxon>
        <taxon>Heterotrichida</taxon>
        <taxon>Stentoridae</taxon>
        <taxon>Stentor</taxon>
    </lineage>
</organism>
<evidence type="ECO:0000313" key="7">
    <source>
        <dbReference type="Proteomes" id="UP000187209"/>
    </source>
</evidence>
<dbReference type="InterPro" id="IPR021131">
    <property type="entry name" value="Ribosomal_uL15/eL18"/>
</dbReference>
<evidence type="ECO:0000256" key="2">
    <source>
        <dbReference type="ARBA" id="ARBA00022980"/>
    </source>
</evidence>
<feature type="region of interest" description="Disordered" evidence="4">
    <location>
        <begin position="151"/>
        <end position="187"/>
    </location>
</feature>
<feature type="domain" description="Large ribosomal subunit protein uL15/eL18" evidence="5">
    <location>
        <begin position="2"/>
        <end position="186"/>
    </location>
</feature>
<dbReference type="Pfam" id="PF17135">
    <property type="entry name" value="Ribosomal_L18"/>
    <property type="match status" value="1"/>
</dbReference>
<evidence type="ECO:0000256" key="3">
    <source>
        <dbReference type="ARBA" id="ARBA00023274"/>
    </source>
</evidence>
<dbReference type="SUPFAM" id="SSF52080">
    <property type="entry name" value="Ribosomal proteins L15p and L18e"/>
    <property type="match status" value="1"/>
</dbReference>
<accession>A0A1R2AWH9</accession>
<feature type="compositionally biased region" description="Basic residues" evidence="4">
    <location>
        <begin position="160"/>
        <end position="170"/>
    </location>
</feature>
<evidence type="ECO:0000259" key="5">
    <source>
        <dbReference type="Pfam" id="PF17135"/>
    </source>
</evidence>
<dbReference type="Proteomes" id="UP000187209">
    <property type="component" value="Unassembled WGS sequence"/>
</dbReference>
<dbReference type="PANTHER" id="PTHR10934">
    <property type="entry name" value="60S RIBOSOMAL PROTEIN L18"/>
    <property type="match status" value="1"/>
</dbReference>
<keyword evidence="7" id="KW-1185">Reference proteome</keyword>
<dbReference type="Gene3D" id="3.100.10.10">
    <property type="match status" value="1"/>
</dbReference>
<dbReference type="EMBL" id="MPUH01001270">
    <property type="protein sequence ID" value="OMJ68868.1"/>
    <property type="molecule type" value="Genomic_DNA"/>
</dbReference>
<comment type="similarity">
    <text evidence="1">Belongs to the eukaryotic ribosomal protein eL18 family.</text>
</comment>
<evidence type="ECO:0000256" key="4">
    <source>
        <dbReference type="SAM" id="MobiDB-lite"/>
    </source>
</evidence>
<dbReference type="InterPro" id="IPR000039">
    <property type="entry name" value="Ribosomal_eL18"/>
</dbReference>
<dbReference type="FunFam" id="3.100.10.10:FF:000001">
    <property type="entry name" value="60S ribosomal protein L18"/>
    <property type="match status" value="1"/>
</dbReference>
<dbReference type="GO" id="GO:0003735">
    <property type="term" value="F:structural constituent of ribosome"/>
    <property type="evidence" value="ECO:0007669"/>
    <property type="project" value="InterPro"/>
</dbReference>
<dbReference type="PANTHER" id="PTHR10934:SF2">
    <property type="entry name" value="LARGE RIBOSOMAL SUBUNIT PROTEIN EL18"/>
    <property type="match status" value="1"/>
</dbReference>
<sequence length="187" mass="20662">MGVDKEAGGKKWDKNTRKVTSTNLYLKLLIKLYRFLARRTPSKFNKVISKRLAMSRNSRPPLSLKHIAKYMAGKEAKTCVVVGSVLDDLRLVQVPKINIVALRFAESARARIVAAGGSCITFDQFAQNNPTGAGTVLLRGKRTARVAYKHFGPAPGAHGSKTRPFVRSKGRKFEKARGRRSSCGYKA</sequence>
<dbReference type="OrthoDB" id="297604at2759"/>